<feature type="domain" description="Helitron helicase-like" evidence="1">
    <location>
        <begin position="3"/>
        <end position="69"/>
    </location>
</feature>
<proteinExistence type="predicted"/>
<dbReference type="PANTHER" id="PTHR10492:SF57">
    <property type="entry name" value="ATP-DEPENDENT DNA HELICASE"/>
    <property type="match status" value="1"/>
</dbReference>
<sequence length="256" mass="29511">MYPKWVEIKENIRSGQTASDRPDIVTRGFMRKLKSLCKDLDEGILGIQTARIHVVEYQKCGLPHAHILMILRPEDKPVTAEDIDRLVSAELPDPDENPDLNETVLSCMMHGPCGDQNKTCPCMKNGKCSKKFPKPFAEATTMAVDKYPVYRRRRREGGNLQRGDKVWDNATINQWIVPYNPYLSQKYNCHIIVEVCATDRAIKYIYKYLYKGADMTTITIEGQVEEHSLNEILQYLQARYISPVEACMRLFRHPTQ</sequence>
<dbReference type="EMBL" id="JASMQC010000008">
    <property type="protein sequence ID" value="KAK1942998.1"/>
    <property type="molecule type" value="Genomic_DNA"/>
</dbReference>
<evidence type="ECO:0000313" key="3">
    <source>
        <dbReference type="Proteomes" id="UP001259832"/>
    </source>
</evidence>
<dbReference type="InterPro" id="IPR025476">
    <property type="entry name" value="Helitron_helicase-like"/>
</dbReference>
<gene>
    <name evidence="2" type="ORF">P3T76_005635</name>
</gene>
<reference evidence="2" key="1">
    <citation type="submission" date="2023-08" db="EMBL/GenBank/DDBJ databases">
        <title>Reference Genome Resource for the Citrus Pathogen Phytophthora citrophthora.</title>
        <authorList>
            <person name="Moller H."/>
            <person name="Coetzee B."/>
            <person name="Rose L.J."/>
            <person name="Van Niekerk J.M."/>
        </authorList>
    </citation>
    <scope>NUCLEOTIDE SEQUENCE</scope>
    <source>
        <strain evidence="2">STE-U-9442</strain>
    </source>
</reference>
<evidence type="ECO:0000259" key="1">
    <source>
        <dbReference type="Pfam" id="PF14214"/>
    </source>
</evidence>
<accession>A0AAD9LMS3</accession>
<protein>
    <recommendedName>
        <fullName evidence="1">Helitron helicase-like domain-containing protein</fullName>
    </recommendedName>
</protein>
<dbReference type="PANTHER" id="PTHR10492">
    <property type="match status" value="1"/>
</dbReference>
<organism evidence="2 3">
    <name type="scientific">Phytophthora citrophthora</name>
    <dbReference type="NCBI Taxonomy" id="4793"/>
    <lineage>
        <taxon>Eukaryota</taxon>
        <taxon>Sar</taxon>
        <taxon>Stramenopiles</taxon>
        <taxon>Oomycota</taxon>
        <taxon>Peronosporomycetes</taxon>
        <taxon>Peronosporales</taxon>
        <taxon>Peronosporaceae</taxon>
        <taxon>Phytophthora</taxon>
    </lineage>
</organism>
<keyword evidence="3" id="KW-1185">Reference proteome</keyword>
<name>A0AAD9LMS3_9STRA</name>
<evidence type="ECO:0000313" key="2">
    <source>
        <dbReference type="EMBL" id="KAK1942998.1"/>
    </source>
</evidence>
<dbReference type="Proteomes" id="UP001259832">
    <property type="component" value="Unassembled WGS sequence"/>
</dbReference>
<dbReference type="Pfam" id="PF14214">
    <property type="entry name" value="Helitron_like_N"/>
    <property type="match status" value="1"/>
</dbReference>
<comment type="caution">
    <text evidence="2">The sequence shown here is derived from an EMBL/GenBank/DDBJ whole genome shotgun (WGS) entry which is preliminary data.</text>
</comment>
<dbReference type="AlphaFoldDB" id="A0AAD9LMS3"/>